<dbReference type="EMBL" id="LAZR01033539">
    <property type="protein sequence ID" value="KKL47802.1"/>
    <property type="molecule type" value="Genomic_DNA"/>
</dbReference>
<comment type="caution">
    <text evidence="1">The sequence shown here is derived from an EMBL/GenBank/DDBJ whole genome shotgun (WGS) entry which is preliminary data.</text>
</comment>
<sequence>MRTDTLRSRIFTPQVRRVRVDALPEHSTYVDDGCEVAPHCLECPLPKCRYEYKQGLLTLRTQARVSRVIELRGLGYTTGAIASAMETSRRAVYRMLAAARRLEGDTKLLKVGANGGIMVLMGESSYDRA</sequence>
<protein>
    <submittedName>
        <fullName evidence="1">Uncharacterized protein</fullName>
    </submittedName>
</protein>
<dbReference type="AlphaFoldDB" id="A0A0F9F9L5"/>
<evidence type="ECO:0000313" key="1">
    <source>
        <dbReference type="EMBL" id="KKL47802.1"/>
    </source>
</evidence>
<gene>
    <name evidence="1" type="ORF">LCGC14_2331900</name>
</gene>
<name>A0A0F9F9L5_9ZZZZ</name>
<proteinExistence type="predicted"/>
<accession>A0A0F9F9L5</accession>
<organism evidence="1">
    <name type="scientific">marine sediment metagenome</name>
    <dbReference type="NCBI Taxonomy" id="412755"/>
    <lineage>
        <taxon>unclassified sequences</taxon>
        <taxon>metagenomes</taxon>
        <taxon>ecological metagenomes</taxon>
    </lineage>
</organism>
<reference evidence="1" key="1">
    <citation type="journal article" date="2015" name="Nature">
        <title>Complex archaea that bridge the gap between prokaryotes and eukaryotes.</title>
        <authorList>
            <person name="Spang A."/>
            <person name="Saw J.H."/>
            <person name="Jorgensen S.L."/>
            <person name="Zaremba-Niedzwiedzka K."/>
            <person name="Martijn J."/>
            <person name="Lind A.E."/>
            <person name="van Eijk R."/>
            <person name="Schleper C."/>
            <person name="Guy L."/>
            <person name="Ettema T.J."/>
        </authorList>
    </citation>
    <scope>NUCLEOTIDE SEQUENCE</scope>
</reference>